<evidence type="ECO:0008006" key="4">
    <source>
        <dbReference type="Google" id="ProtNLM"/>
    </source>
</evidence>
<evidence type="ECO:0000313" key="2">
    <source>
        <dbReference type="EMBL" id="EXJ15083.1"/>
    </source>
</evidence>
<dbReference type="EMBL" id="AONC01000029">
    <property type="protein sequence ID" value="EXJ15083.1"/>
    <property type="molecule type" value="Genomic_DNA"/>
</dbReference>
<evidence type="ECO:0000313" key="3">
    <source>
        <dbReference type="Proteomes" id="UP000019460"/>
    </source>
</evidence>
<dbReference type="Pfam" id="PF10636">
    <property type="entry name" value="hemP"/>
    <property type="match status" value="1"/>
</dbReference>
<dbReference type="Proteomes" id="UP000019460">
    <property type="component" value="Unassembled WGS sequence"/>
</dbReference>
<organism evidence="2 3">
    <name type="scientific">Imhoffiella purpurea</name>
    <dbReference type="NCBI Taxonomy" id="1249627"/>
    <lineage>
        <taxon>Bacteria</taxon>
        <taxon>Pseudomonadati</taxon>
        <taxon>Pseudomonadota</taxon>
        <taxon>Gammaproteobacteria</taxon>
        <taxon>Chromatiales</taxon>
        <taxon>Chromatiaceae</taxon>
        <taxon>Imhoffiella</taxon>
    </lineage>
</organism>
<dbReference type="eggNOG" id="COG4256">
    <property type="taxonomic scope" value="Bacteria"/>
</dbReference>
<feature type="region of interest" description="Disordered" evidence="1">
    <location>
        <begin position="1"/>
        <end position="29"/>
    </location>
</feature>
<dbReference type="InterPro" id="IPR019600">
    <property type="entry name" value="Hemin_uptake_protein_HemP"/>
</dbReference>
<proteinExistence type="predicted"/>
<reference evidence="2 3" key="1">
    <citation type="submission" date="2012-11" db="EMBL/GenBank/DDBJ databases">
        <title>Genome assembly of Thiorhodococcus sp. AK35.</title>
        <authorList>
            <person name="Nupur N."/>
            <person name="Khatri I."/>
            <person name="Subramanian S."/>
            <person name="Pinnaka A."/>
        </authorList>
    </citation>
    <scope>NUCLEOTIDE SEQUENCE [LARGE SCALE GENOMIC DNA]</scope>
    <source>
        <strain evidence="2 3">AK35</strain>
    </source>
</reference>
<name>W9V692_9GAMM</name>
<comment type="caution">
    <text evidence="2">The sequence shown here is derived from an EMBL/GenBank/DDBJ whole genome shotgun (WGS) entry which is preliminary data.</text>
</comment>
<dbReference type="AlphaFoldDB" id="W9V692"/>
<accession>W9V692</accession>
<dbReference type="Gene3D" id="2.10.70.10">
    <property type="entry name" value="Complement Module, domain 1"/>
    <property type="match status" value="1"/>
</dbReference>
<protein>
    <recommendedName>
        <fullName evidence="4">Hemin uptake protein HemP</fullName>
    </recommendedName>
</protein>
<keyword evidence="3" id="KW-1185">Reference proteome</keyword>
<dbReference type="STRING" id="1249627.D779_1637"/>
<feature type="compositionally biased region" description="Basic and acidic residues" evidence="1">
    <location>
        <begin position="9"/>
        <end position="19"/>
    </location>
</feature>
<evidence type="ECO:0000256" key="1">
    <source>
        <dbReference type="SAM" id="MobiDB-lite"/>
    </source>
</evidence>
<sequence>MQTLASTDSRPRITTRERNPGAQMRRIDSGSLMGGDNLLMIEHAGHQYFLRMTRNNKLILTK</sequence>
<dbReference type="RefSeq" id="WP_043753530.1">
    <property type="nucleotide sequence ID" value="NZ_AONC01000029.1"/>
</dbReference>
<dbReference type="OrthoDB" id="7870498at2"/>
<gene>
    <name evidence="2" type="ORF">D779_1637</name>
</gene>